<keyword evidence="3 5" id="KW-0378">Hydrolase</keyword>
<dbReference type="PRINTS" id="PR00743">
    <property type="entry name" value="GLHYDRLASE36"/>
</dbReference>
<feature type="active site" description="Nucleophile" evidence="6">
    <location>
        <position position="437"/>
    </location>
</feature>
<dbReference type="EMBL" id="JADKPO010000013">
    <property type="protein sequence ID" value="MBF4768414.1"/>
    <property type="molecule type" value="Genomic_DNA"/>
</dbReference>
<dbReference type="Proteomes" id="UP000660668">
    <property type="component" value="Unassembled WGS sequence"/>
</dbReference>
<comment type="similarity">
    <text evidence="5">Belongs to the glycosyl hydrolase.</text>
</comment>
<dbReference type="InterPro" id="IPR050985">
    <property type="entry name" value="Alpha-glycosidase_related"/>
</dbReference>
<dbReference type="InterPro" id="IPR000111">
    <property type="entry name" value="Glyco_hydro_27/36_CS"/>
</dbReference>
<dbReference type="InterPro" id="IPR017853">
    <property type="entry name" value="GH"/>
</dbReference>
<protein>
    <recommendedName>
        <fullName evidence="2 5">Alpha-galactosidase</fullName>
        <ecNumber evidence="2 5">3.2.1.22</ecNumber>
    </recommendedName>
</protein>
<dbReference type="FunFam" id="3.20.20.70:FF:000118">
    <property type="entry name" value="Alpha-galactosidase"/>
    <property type="match status" value="1"/>
</dbReference>
<evidence type="ECO:0000256" key="4">
    <source>
        <dbReference type="ARBA" id="ARBA00023295"/>
    </source>
</evidence>
<sequence length="701" mass="76681">MLFPRVHDGPSRTALTLTEVEDALPVISWLGVVSTSSTTEVEDDGFVAVANGPGLPLLGEHGRGRFTRPHLRGHRTGGGGWSTWFRATSHEVADDRLVVRAVDDAAGLALVYELEAVAGGGLRGRATVTNSAPEGDYVVQGLEIVMPLADDHVELLDFTGRHERERSPQRHPVEDGLWLREGFGGRPGLDAATMVVAGTPGFSTTTGHVVGVHVGWSGNSVLRVERTAASGATIGGGEHLLPGEVVLPPGASYASPWVYFVAADDGLDGLAARWHGYLRSLPAHPTVQPVVLNVWEAVFFDHDLDRLAQIADRAARVGVERFVLDDGWFHDRRDDTAGLGDWVVDEKVWPEGLDPLIEHVRSLGMEFGLWFEPEMVNPDSDLYREHPEWILSAGDRVPLEHRHQQVLDLTRPEVLDHLFDRVHSVLSAHAIDYVKWDHNRDLLEAGSGAREGAPAVHAQTLAFYELLDRLRAAHPDVAWESCASGGGRIDLGVLERVQRVWTSDMTDAVARQQIQRWTTQLVAPEYAGAHISAPTSHTTHRTLSLDFRAATALFGAFGIEWDLTDASDADLESLAQWIDRFKRFRPLLHSGRVVRPESSDPAVLLHGVVGEDEALIAHVQLDESAHNRGVQVRVPGLSRDALYSLSWEGPLSQKETSMSVRPFAGGPTEGLPVGGGVLASRGFWMPRMRPETVTLVRVARQ</sequence>
<dbReference type="RefSeq" id="WP_194696562.1">
    <property type="nucleotide sequence ID" value="NZ_JADKPO010000013.1"/>
</dbReference>
<comment type="catalytic activity">
    <reaction evidence="1 5">
        <text>Hydrolysis of terminal, non-reducing alpha-D-galactose residues in alpha-D-galactosides, including galactose oligosaccharides, galactomannans and galactolipids.</text>
        <dbReference type="EC" id="3.2.1.22"/>
    </reaction>
</comment>
<name>A0A930VIY4_9ACTN</name>
<dbReference type="Pfam" id="PF02065">
    <property type="entry name" value="Melibiase"/>
    <property type="match status" value="1"/>
</dbReference>
<evidence type="ECO:0000313" key="9">
    <source>
        <dbReference type="Proteomes" id="UP000660668"/>
    </source>
</evidence>
<dbReference type="PIRSF" id="PIRSF005536">
    <property type="entry name" value="Agal"/>
    <property type="match status" value="1"/>
</dbReference>
<dbReference type="PANTHER" id="PTHR43053">
    <property type="entry name" value="GLYCOSIDASE FAMILY 31"/>
    <property type="match status" value="1"/>
</dbReference>
<dbReference type="InterPro" id="IPR013785">
    <property type="entry name" value="Aldolase_TIM"/>
</dbReference>
<dbReference type="GO" id="GO:0004557">
    <property type="term" value="F:alpha-galactosidase activity"/>
    <property type="evidence" value="ECO:0007669"/>
    <property type="project" value="UniProtKB-UniRule"/>
</dbReference>
<dbReference type="Pfam" id="PF16875">
    <property type="entry name" value="Glyco_hydro_36N"/>
    <property type="match status" value="1"/>
</dbReference>
<dbReference type="InterPro" id="IPR002252">
    <property type="entry name" value="Glyco_hydro_36"/>
</dbReference>
<evidence type="ECO:0000256" key="5">
    <source>
        <dbReference type="PIRNR" id="PIRNR005536"/>
    </source>
</evidence>
<evidence type="ECO:0000256" key="2">
    <source>
        <dbReference type="ARBA" id="ARBA00012755"/>
    </source>
</evidence>
<gene>
    <name evidence="8" type="ORF">ISU10_11610</name>
</gene>
<evidence type="ECO:0000256" key="6">
    <source>
        <dbReference type="PIRSR" id="PIRSR005536-1"/>
    </source>
</evidence>
<keyword evidence="4 5" id="KW-0326">Glycosidase</keyword>
<dbReference type="PROSITE" id="PS00512">
    <property type="entry name" value="ALPHA_GALACTOSIDASE"/>
    <property type="match status" value="1"/>
</dbReference>
<evidence type="ECO:0000313" key="8">
    <source>
        <dbReference type="EMBL" id="MBF4768414.1"/>
    </source>
</evidence>
<proteinExistence type="inferred from homology"/>
<evidence type="ECO:0000259" key="7">
    <source>
        <dbReference type="Pfam" id="PF16875"/>
    </source>
</evidence>
<dbReference type="CDD" id="cd14791">
    <property type="entry name" value="GH36"/>
    <property type="match status" value="1"/>
</dbReference>
<dbReference type="InterPro" id="IPR031704">
    <property type="entry name" value="Glyco_hydro_36_N"/>
</dbReference>
<dbReference type="Gene3D" id="2.70.98.60">
    <property type="entry name" value="alpha-galactosidase from lactobacil brevis"/>
    <property type="match status" value="1"/>
</dbReference>
<dbReference type="Gene3D" id="3.20.20.70">
    <property type="entry name" value="Aldolase class I"/>
    <property type="match status" value="1"/>
</dbReference>
<dbReference type="SUPFAM" id="SSF51445">
    <property type="entry name" value="(Trans)glycosidases"/>
    <property type="match status" value="1"/>
</dbReference>
<dbReference type="EC" id="3.2.1.22" evidence="2 5"/>
<feature type="domain" description="Glycosyl hydrolase family 36 N-terminal" evidence="7">
    <location>
        <begin position="58"/>
        <end position="247"/>
    </location>
</feature>
<comment type="caution">
    <text evidence="8">The sequence shown here is derived from an EMBL/GenBank/DDBJ whole genome shotgun (WGS) entry which is preliminary data.</text>
</comment>
<dbReference type="InterPro" id="IPR038417">
    <property type="entry name" value="Alpga-gal_N_sf"/>
</dbReference>
<evidence type="ECO:0000256" key="3">
    <source>
        <dbReference type="ARBA" id="ARBA00022801"/>
    </source>
</evidence>
<feature type="active site" description="Proton donor" evidence="6">
    <location>
        <position position="504"/>
    </location>
</feature>
<dbReference type="PANTHER" id="PTHR43053:SF3">
    <property type="entry name" value="ALPHA-GALACTOSIDASE C-RELATED"/>
    <property type="match status" value="1"/>
</dbReference>
<dbReference type="AlphaFoldDB" id="A0A930VIY4"/>
<accession>A0A930VIY4</accession>
<reference evidence="8" key="1">
    <citation type="submission" date="2020-11" db="EMBL/GenBank/DDBJ databases">
        <title>Nocardioides cynanchi sp. nov., isolated from soil of rhizosphere of Cynanchum wilfordii.</title>
        <authorList>
            <person name="Lee J.-S."/>
            <person name="Suh M.K."/>
            <person name="Kim J.-S."/>
        </authorList>
    </citation>
    <scope>NUCLEOTIDE SEQUENCE</scope>
    <source>
        <strain evidence="8">KCTC 19276</strain>
    </source>
</reference>
<organism evidence="8 9">
    <name type="scientific">Nocardioides agariphilus</name>
    <dbReference type="NCBI Taxonomy" id="433664"/>
    <lineage>
        <taxon>Bacteria</taxon>
        <taxon>Bacillati</taxon>
        <taxon>Actinomycetota</taxon>
        <taxon>Actinomycetes</taxon>
        <taxon>Propionibacteriales</taxon>
        <taxon>Nocardioidaceae</taxon>
        <taxon>Nocardioides</taxon>
    </lineage>
</organism>
<keyword evidence="9" id="KW-1185">Reference proteome</keyword>
<dbReference type="GO" id="GO:0016052">
    <property type="term" value="P:carbohydrate catabolic process"/>
    <property type="evidence" value="ECO:0007669"/>
    <property type="project" value="InterPro"/>
</dbReference>
<evidence type="ECO:0000256" key="1">
    <source>
        <dbReference type="ARBA" id="ARBA00001255"/>
    </source>
</evidence>